<dbReference type="Proteomes" id="UP001197093">
    <property type="component" value="Unassembled WGS sequence"/>
</dbReference>
<dbReference type="Pfam" id="PF01822">
    <property type="entry name" value="WSC"/>
    <property type="match status" value="4"/>
</dbReference>
<proteinExistence type="predicted"/>
<evidence type="ECO:0000313" key="10">
    <source>
        <dbReference type="EMBL" id="KAG7292149.1"/>
    </source>
</evidence>
<feature type="signal peptide" evidence="8">
    <location>
        <begin position="1"/>
        <end position="25"/>
    </location>
</feature>
<keyword evidence="3 8" id="KW-0732">Signal</keyword>
<organism evidence="10 11">
    <name type="scientific">Staphylotrichum longicolle</name>
    <dbReference type="NCBI Taxonomy" id="669026"/>
    <lineage>
        <taxon>Eukaryota</taxon>
        <taxon>Fungi</taxon>
        <taxon>Dikarya</taxon>
        <taxon>Ascomycota</taxon>
        <taxon>Pezizomycotina</taxon>
        <taxon>Sordariomycetes</taxon>
        <taxon>Sordariomycetidae</taxon>
        <taxon>Sordariales</taxon>
        <taxon>Chaetomiaceae</taxon>
        <taxon>Staphylotrichum</taxon>
    </lineage>
</organism>
<feature type="chain" id="PRO_5042194791" description="WSC domain-containing protein" evidence="8">
    <location>
        <begin position="26"/>
        <end position="451"/>
    </location>
</feature>
<feature type="compositionally biased region" description="Low complexity" evidence="7">
    <location>
        <begin position="432"/>
        <end position="445"/>
    </location>
</feature>
<sequence>MASTGSMTGMKAAVSLIALAATAQALPHTSKRAAPFTRQGCFVDNANNQRLFGGASYASDQMTVESCAAFCAKNKYFGVEYGRECYCSDTLTTTAVDDADCSKPCSGNPNQKCGNGDRLDVYVNDLFSSRKVATLPTPYLGCFVDQGARVLPDNLLGADDMTAQKCAANCANYSYFGVEYGRECWCGNSPPKTAAPESECAKGCAGDDTQICGDGNRINVWGSPLPSPEVVGDYEYLGCFTDKGDARSLRGAVSYDPAMTLEKCASFCSLYSYFGVEVGSQCYCGTVLEEGAAQVPQAECSIRCGGEYGAPCGDVDRLNVYVSSDCKEDPANVDSVSGFTYKACHVDNVNGRVLTGKEIRSDSMTVETCADFCQGFQYFGVEYGRECYCGNELTSATAPQGECSQVCMGAANEWCGAADRLNVYQAAPAAPATTSVPQAPTTTVALPSETS</sequence>
<feature type="domain" description="WSC" evidence="9">
    <location>
        <begin position="35"/>
        <end position="125"/>
    </location>
</feature>
<gene>
    <name evidence="10" type="ORF">NEMBOFW57_002184</name>
</gene>
<dbReference type="AlphaFoldDB" id="A0AAD4F3K4"/>
<dbReference type="PANTHER" id="PTHR24269:SF16">
    <property type="entry name" value="PROTEIN SLG1"/>
    <property type="match status" value="1"/>
</dbReference>
<name>A0AAD4F3K4_9PEZI</name>
<evidence type="ECO:0000256" key="6">
    <source>
        <dbReference type="ARBA" id="ARBA00023180"/>
    </source>
</evidence>
<dbReference type="EMBL" id="JAHCVI010000001">
    <property type="protein sequence ID" value="KAG7292149.1"/>
    <property type="molecule type" value="Genomic_DNA"/>
</dbReference>
<accession>A0AAD4F3K4</accession>
<evidence type="ECO:0000313" key="11">
    <source>
        <dbReference type="Proteomes" id="UP001197093"/>
    </source>
</evidence>
<comment type="subcellular location">
    <subcellularLocation>
        <location evidence="1">Membrane</location>
        <topology evidence="1">Single-pass membrane protein</topology>
    </subcellularLocation>
</comment>
<evidence type="ECO:0000256" key="5">
    <source>
        <dbReference type="ARBA" id="ARBA00023136"/>
    </source>
</evidence>
<feature type="domain" description="WSC" evidence="9">
    <location>
        <begin position="233"/>
        <end position="324"/>
    </location>
</feature>
<evidence type="ECO:0000259" key="9">
    <source>
        <dbReference type="PROSITE" id="PS51212"/>
    </source>
</evidence>
<keyword evidence="6" id="KW-0325">Glycoprotein</keyword>
<protein>
    <recommendedName>
        <fullName evidence="9">WSC domain-containing protein</fullName>
    </recommendedName>
</protein>
<dbReference type="PANTHER" id="PTHR24269">
    <property type="entry name" value="KREMEN PROTEIN"/>
    <property type="match status" value="1"/>
</dbReference>
<evidence type="ECO:0000256" key="8">
    <source>
        <dbReference type="SAM" id="SignalP"/>
    </source>
</evidence>
<feature type="domain" description="WSC" evidence="9">
    <location>
        <begin position="338"/>
        <end position="427"/>
    </location>
</feature>
<dbReference type="InterPro" id="IPR002889">
    <property type="entry name" value="WSC_carb-bd"/>
</dbReference>
<keyword evidence="5" id="KW-0472">Membrane</keyword>
<dbReference type="GO" id="GO:0005886">
    <property type="term" value="C:plasma membrane"/>
    <property type="evidence" value="ECO:0007669"/>
    <property type="project" value="TreeGrafter"/>
</dbReference>
<evidence type="ECO:0000256" key="4">
    <source>
        <dbReference type="ARBA" id="ARBA00022989"/>
    </source>
</evidence>
<dbReference type="PROSITE" id="PS51212">
    <property type="entry name" value="WSC"/>
    <property type="match status" value="4"/>
</dbReference>
<keyword evidence="4" id="KW-1133">Transmembrane helix</keyword>
<evidence type="ECO:0000256" key="2">
    <source>
        <dbReference type="ARBA" id="ARBA00022692"/>
    </source>
</evidence>
<comment type="caution">
    <text evidence="10">The sequence shown here is derived from an EMBL/GenBank/DDBJ whole genome shotgun (WGS) entry which is preliminary data.</text>
</comment>
<keyword evidence="11" id="KW-1185">Reference proteome</keyword>
<evidence type="ECO:0000256" key="7">
    <source>
        <dbReference type="SAM" id="MobiDB-lite"/>
    </source>
</evidence>
<reference evidence="10" key="1">
    <citation type="submission" date="2023-02" db="EMBL/GenBank/DDBJ databases">
        <authorList>
            <person name="Palmer J.M."/>
        </authorList>
    </citation>
    <scope>NUCLEOTIDE SEQUENCE</scope>
    <source>
        <strain evidence="10">FW57</strain>
    </source>
</reference>
<evidence type="ECO:0000256" key="3">
    <source>
        <dbReference type="ARBA" id="ARBA00022729"/>
    </source>
</evidence>
<dbReference type="InterPro" id="IPR051836">
    <property type="entry name" value="Kremen_rcpt"/>
</dbReference>
<feature type="region of interest" description="Disordered" evidence="7">
    <location>
        <begin position="432"/>
        <end position="451"/>
    </location>
</feature>
<feature type="domain" description="WSC" evidence="9">
    <location>
        <begin position="136"/>
        <end position="224"/>
    </location>
</feature>
<evidence type="ECO:0000256" key="1">
    <source>
        <dbReference type="ARBA" id="ARBA00004167"/>
    </source>
</evidence>
<dbReference type="SMART" id="SM00321">
    <property type="entry name" value="WSC"/>
    <property type="match status" value="4"/>
</dbReference>
<keyword evidence="2" id="KW-0812">Transmembrane</keyword>